<dbReference type="InterPro" id="IPR057934">
    <property type="entry name" value="KOW_Spt5_7"/>
</dbReference>
<dbReference type="AlphaFoldDB" id="A0A9Q0LHH6"/>
<evidence type="ECO:0000259" key="2">
    <source>
        <dbReference type="SMART" id="SM00739"/>
    </source>
</evidence>
<evidence type="ECO:0000256" key="1">
    <source>
        <dbReference type="SAM" id="MobiDB-lite"/>
    </source>
</evidence>
<dbReference type="GO" id="GO:0006357">
    <property type="term" value="P:regulation of transcription by RNA polymerase II"/>
    <property type="evidence" value="ECO:0007669"/>
    <property type="project" value="InterPro"/>
</dbReference>
<evidence type="ECO:0000313" key="4">
    <source>
        <dbReference type="Proteomes" id="UP001149090"/>
    </source>
</evidence>
<proteinExistence type="predicted"/>
<accession>A0A9Q0LHH6</accession>
<gene>
    <name evidence="3" type="ORF">M0811_09134</name>
</gene>
<dbReference type="GO" id="GO:0003729">
    <property type="term" value="F:mRNA binding"/>
    <property type="evidence" value="ECO:0007669"/>
    <property type="project" value="TreeGrafter"/>
</dbReference>
<feature type="compositionally biased region" description="Low complexity" evidence="1">
    <location>
        <begin position="171"/>
        <end position="180"/>
    </location>
</feature>
<organism evidence="3 4">
    <name type="scientific">Anaeramoeba ignava</name>
    <name type="common">Anaerobic marine amoeba</name>
    <dbReference type="NCBI Taxonomy" id="1746090"/>
    <lineage>
        <taxon>Eukaryota</taxon>
        <taxon>Metamonada</taxon>
        <taxon>Anaeramoebidae</taxon>
        <taxon>Anaeramoeba</taxon>
    </lineage>
</organism>
<keyword evidence="4" id="KW-1185">Reference proteome</keyword>
<dbReference type="EMBL" id="JAPDFW010000078">
    <property type="protein sequence ID" value="KAJ5072922.1"/>
    <property type="molecule type" value="Genomic_DNA"/>
</dbReference>
<keyword evidence="3" id="KW-0648">Protein biosynthesis</keyword>
<dbReference type="InterPro" id="IPR041978">
    <property type="entry name" value="KOW_Spt5_5"/>
</dbReference>
<dbReference type="OrthoDB" id="28901at2759"/>
<dbReference type="GO" id="GO:0006368">
    <property type="term" value="P:transcription elongation by RNA polymerase II"/>
    <property type="evidence" value="ECO:0007669"/>
    <property type="project" value="TreeGrafter"/>
</dbReference>
<dbReference type="GO" id="GO:0003746">
    <property type="term" value="F:translation elongation factor activity"/>
    <property type="evidence" value="ECO:0007669"/>
    <property type="project" value="UniProtKB-KW"/>
</dbReference>
<dbReference type="SMART" id="SM00739">
    <property type="entry name" value="KOW"/>
    <property type="match status" value="2"/>
</dbReference>
<dbReference type="InterPro" id="IPR039659">
    <property type="entry name" value="SPT5"/>
</dbReference>
<dbReference type="GO" id="GO:0032044">
    <property type="term" value="C:DSIF complex"/>
    <property type="evidence" value="ECO:0007669"/>
    <property type="project" value="TreeGrafter"/>
</dbReference>
<comment type="caution">
    <text evidence="3">The sequence shown here is derived from an EMBL/GenBank/DDBJ whole genome shotgun (WGS) entry which is preliminary data.</text>
</comment>
<name>A0A9Q0LHH6_ANAIG</name>
<dbReference type="PANTHER" id="PTHR11125">
    <property type="entry name" value="SUPPRESSOR OF TY 5"/>
    <property type="match status" value="1"/>
</dbReference>
<dbReference type="Pfam" id="PF23287">
    <property type="entry name" value="KOW7_SPT5"/>
    <property type="match status" value="1"/>
</dbReference>
<keyword evidence="3" id="KW-0251">Elongation factor</keyword>
<dbReference type="GO" id="GO:0032784">
    <property type="term" value="P:regulation of DNA-templated transcription elongation"/>
    <property type="evidence" value="ECO:0007669"/>
    <property type="project" value="InterPro"/>
</dbReference>
<feature type="region of interest" description="Disordered" evidence="1">
    <location>
        <begin position="56"/>
        <end position="82"/>
    </location>
</feature>
<sequence length="374" mass="39911">MRGVSDEFLGATVKIKLGNYKGYIGFVVSVTENEASVQLSANSRVIRVPKTSLMISGKQPTRSRSGISTENSPGITTPWLEGRTPGYGGQTPGYGGQTPGYGGQTPGYGGQTPGYGGQTPGYGGRTPGYGDRTPGYEPDRTPLVTNEIWNPRPHQLGTGTPTNFSQTPNIPLTSSTTSIETPTVTTPMSYPHALVSPSIGTPMSFPTTSTPGLFAQTPNTPTMTTTPLIQTPTQTVKTPTTGQYSFFSLPEDQQLNPKTPIIGQSAIPKWCFLGASVVVQGANVEDQEGVVESVQTNEHTAVVYLPKDGSRSTISVDNLTRENPEKNDYVKIFDGEHEGEGGELAGIDGNYGIVKMSDDMRIIDLNLLVRCKKD</sequence>
<feature type="compositionally biased region" description="Polar residues" evidence="1">
    <location>
        <begin position="58"/>
        <end position="75"/>
    </location>
</feature>
<reference evidence="3" key="1">
    <citation type="submission" date="2022-10" db="EMBL/GenBank/DDBJ databases">
        <title>Novel sulphate-reducing endosymbionts in the free-living metamonad Anaeramoeba.</title>
        <authorList>
            <person name="Jerlstrom-Hultqvist J."/>
            <person name="Cepicka I."/>
            <person name="Gallot-Lavallee L."/>
            <person name="Salas-Leiva D."/>
            <person name="Curtis B.A."/>
            <person name="Zahonova K."/>
            <person name="Pipaliya S."/>
            <person name="Dacks J."/>
            <person name="Roger A.J."/>
        </authorList>
    </citation>
    <scope>NUCLEOTIDE SEQUENCE</scope>
    <source>
        <strain evidence="3">BMAN</strain>
    </source>
</reference>
<protein>
    <submittedName>
        <fullName evidence="3">Transcription elongation factor spt5</fullName>
    </submittedName>
</protein>
<dbReference type="InterPro" id="IPR005824">
    <property type="entry name" value="KOW"/>
</dbReference>
<dbReference type="InterPro" id="IPR014722">
    <property type="entry name" value="Rib_uL2_dom2"/>
</dbReference>
<dbReference type="PANTHER" id="PTHR11125:SF7">
    <property type="entry name" value="TRANSCRIPTION ELONGATION FACTOR SPT5"/>
    <property type="match status" value="1"/>
</dbReference>
<evidence type="ECO:0000313" key="3">
    <source>
        <dbReference type="EMBL" id="KAJ5072922.1"/>
    </source>
</evidence>
<dbReference type="Gene3D" id="2.30.30.30">
    <property type="match status" value="1"/>
</dbReference>
<feature type="region of interest" description="Disordered" evidence="1">
    <location>
        <begin position="157"/>
        <end position="180"/>
    </location>
</feature>
<feature type="domain" description="KOW" evidence="2">
    <location>
        <begin position="6"/>
        <end position="33"/>
    </location>
</feature>
<feature type="compositionally biased region" description="Polar residues" evidence="1">
    <location>
        <begin position="157"/>
        <end position="170"/>
    </location>
</feature>
<feature type="domain" description="KOW" evidence="2">
    <location>
        <begin position="323"/>
        <end position="350"/>
    </location>
</feature>
<dbReference type="Pfam" id="PF23290">
    <property type="entry name" value="KOW5_SPT5"/>
    <property type="match status" value="1"/>
</dbReference>
<dbReference type="Proteomes" id="UP001149090">
    <property type="component" value="Unassembled WGS sequence"/>
</dbReference>